<dbReference type="EMBL" id="JAGTJQ010000006">
    <property type="protein sequence ID" value="KAH7028822.1"/>
    <property type="molecule type" value="Genomic_DNA"/>
</dbReference>
<evidence type="ECO:0000256" key="1">
    <source>
        <dbReference type="ARBA" id="ARBA00022801"/>
    </source>
</evidence>
<protein>
    <submittedName>
        <fullName evidence="3">Alpha/Beta hydrolase protein</fullName>
    </submittedName>
</protein>
<evidence type="ECO:0000259" key="2">
    <source>
        <dbReference type="Pfam" id="PF07859"/>
    </source>
</evidence>
<keyword evidence="4" id="KW-1185">Reference proteome</keyword>
<dbReference type="InterPro" id="IPR013094">
    <property type="entry name" value="AB_hydrolase_3"/>
</dbReference>
<dbReference type="OrthoDB" id="408631at2759"/>
<dbReference type="RefSeq" id="XP_046011110.1">
    <property type="nucleotide sequence ID" value="XM_046161007.1"/>
</dbReference>
<dbReference type="InterPro" id="IPR029058">
    <property type="entry name" value="AB_hydrolase_fold"/>
</dbReference>
<dbReference type="SUPFAM" id="SSF53474">
    <property type="entry name" value="alpha/beta-Hydrolases"/>
    <property type="match status" value="1"/>
</dbReference>
<dbReference type="Gene3D" id="3.40.50.1820">
    <property type="entry name" value="alpha/beta hydrolase"/>
    <property type="match status" value="1"/>
</dbReference>
<proteinExistence type="predicted"/>
<evidence type="ECO:0000313" key="3">
    <source>
        <dbReference type="EMBL" id="KAH7028822.1"/>
    </source>
</evidence>
<evidence type="ECO:0000313" key="4">
    <source>
        <dbReference type="Proteomes" id="UP000756346"/>
    </source>
</evidence>
<gene>
    <name evidence="3" type="ORF">B0I36DRAFT_384479</name>
</gene>
<dbReference type="GeneID" id="70190553"/>
<dbReference type="InterPro" id="IPR050300">
    <property type="entry name" value="GDXG_lipolytic_enzyme"/>
</dbReference>
<dbReference type="AlphaFoldDB" id="A0A9P8Y672"/>
<dbReference type="PANTHER" id="PTHR48081">
    <property type="entry name" value="AB HYDROLASE SUPERFAMILY PROTEIN C4A8.06C"/>
    <property type="match status" value="1"/>
</dbReference>
<dbReference type="Pfam" id="PF07859">
    <property type="entry name" value="Abhydrolase_3"/>
    <property type="match status" value="1"/>
</dbReference>
<name>A0A9P8Y672_9PEZI</name>
<sequence length="385" mass="41402">MYDRREEVEALGAHEDPDFAKLMASIAAGTANSNDLRTMLLTMPFIDLIKLWQAQPQIPNLPDTPTEFTLKTTMRDGHVGEVRVYKPRTTTTAEQQTTKKTALVVLIHGGGYHIGHWSHFATPARALAHLYGVTVCSVSYRLAPQHPFPTAPHDVWDSLSWLVSDAGLAALGGDVDPAGEGFVVGGASAGSNLAAVVTQKSALLSAGVAAAGATADEGKLASPITGLWLSLHAMYDETTVPDKYRHLWFSREQNATAAVIDTKGHDYILASYQSDPKSPDYCPGYGQGEAAPGKMPPTYFQVCGGDPLRDDGLVYEKVLGDAGVRTRLDVYPGVPHGFGELTDIPLALKSQRDTLRGFAWLLGKEEPSDEECVAARKTALEMDSP</sequence>
<dbReference type="PANTHER" id="PTHR48081:SF8">
    <property type="entry name" value="ALPHA_BETA HYDROLASE FOLD-3 DOMAIN-CONTAINING PROTEIN-RELATED"/>
    <property type="match status" value="1"/>
</dbReference>
<dbReference type="GO" id="GO:0016787">
    <property type="term" value="F:hydrolase activity"/>
    <property type="evidence" value="ECO:0007669"/>
    <property type="project" value="UniProtKB-KW"/>
</dbReference>
<comment type="caution">
    <text evidence="3">The sequence shown here is derived from an EMBL/GenBank/DDBJ whole genome shotgun (WGS) entry which is preliminary data.</text>
</comment>
<keyword evidence="1 3" id="KW-0378">Hydrolase</keyword>
<feature type="domain" description="Alpha/beta hydrolase fold-3" evidence="2">
    <location>
        <begin position="104"/>
        <end position="338"/>
    </location>
</feature>
<reference evidence="3" key="1">
    <citation type="journal article" date="2021" name="Nat. Commun.">
        <title>Genetic determinants of endophytism in the Arabidopsis root mycobiome.</title>
        <authorList>
            <person name="Mesny F."/>
            <person name="Miyauchi S."/>
            <person name="Thiergart T."/>
            <person name="Pickel B."/>
            <person name="Atanasova L."/>
            <person name="Karlsson M."/>
            <person name="Huettel B."/>
            <person name="Barry K.W."/>
            <person name="Haridas S."/>
            <person name="Chen C."/>
            <person name="Bauer D."/>
            <person name="Andreopoulos W."/>
            <person name="Pangilinan J."/>
            <person name="LaButti K."/>
            <person name="Riley R."/>
            <person name="Lipzen A."/>
            <person name="Clum A."/>
            <person name="Drula E."/>
            <person name="Henrissat B."/>
            <person name="Kohler A."/>
            <person name="Grigoriev I.V."/>
            <person name="Martin F.M."/>
            <person name="Hacquard S."/>
        </authorList>
    </citation>
    <scope>NUCLEOTIDE SEQUENCE</scope>
    <source>
        <strain evidence="3">MPI-CAGE-CH-0230</strain>
    </source>
</reference>
<accession>A0A9P8Y672</accession>
<dbReference type="Proteomes" id="UP000756346">
    <property type="component" value="Unassembled WGS sequence"/>
</dbReference>
<organism evidence="3 4">
    <name type="scientific">Microdochium trichocladiopsis</name>
    <dbReference type="NCBI Taxonomy" id="1682393"/>
    <lineage>
        <taxon>Eukaryota</taxon>
        <taxon>Fungi</taxon>
        <taxon>Dikarya</taxon>
        <taxon>Ascomycota</taxon>
        <taxon>Pezizomycotina</taxon>
        <taxon>Sordariomycetes</taxon>
        <taxon>Xylariomycetidae</taxon>
        <taxon>Xylariales</taxon>
        <taxon>Microdochiaceae</taxon>
        <taxon>Microdochium</taxon>
    </lineage>
</organism>